<gene>
    <name evidence="2" type="ORF">OI18_21550</name>
</gene>
<dbReference type="RefSeq" id="WP_039143934.1">
    <property type="nucleotide sequence ID" value="NZ_JSVC01000033.1"/>
</dbReference>
<proteinExistence type="predicted"/>
<organism evidence="2 3">
    <name type="scientific">Flavihumibacter solisilvae</name>
    <dbReference type="NCBI Taxonomy" id="1349421"/>
    <lineage>
        <taxon>Bacteria</taxon>
        <taxon>Pseudomonadati</taxon>
        <taxon>Bacteroidota</taxon>
        <taxon>Chitinophagia</taxon>
        <taxon>Chitinophagales</taxon>
        <taxon>Chitinophagaceae</taxon>
        <taxon>Flavihumibacter</taxon>
    </lineage>
</organism>
<feature type="coiled-coil region" evidence="1">
    <location>
        <begin position="105"/>
        <end position="158"/>
    </location>
</feature>
<comment type="caution">
    <text evidence="2">The sequence shown here is derived from an EMBL/GenBank/DDBJ whole genome shotgun (WGS) entry which is preliminary data.</text>
</comment>
<evidence type="ECO:0000313" key="3">
    <source>
        <dbReference type="Proteomes" id="UP000031408"/>
    </source>
</evidence>
<dbReference type="AlphaFoldDB" id="A0A0C1KY74"/>
<sequence length="183" mass="21432">MNNIFLAARQIEFKNADRTPDRVSEQSHYDILTDLSLKKLFPEIYLDLLQGLESIEERNELSKKFLKIYLYASTKIKDPQKLYKWLQKGNLPQAISQGADSMTYLTQYVKKINNLKKNRESEIDKILKTRNKMSIKNTRRLEESLTKSQEKLANYENLFLTQKDVIENIILEIETALGSGRKL</sequence>
<reference evidence="2 3" key="1">
    <citation type="submission" date="2014-11" db="EMBL/GenBank/DDBJ databases">
        <title>Genome sequence of Flavihumibacter solisilvae 3-3.</title>
        <authorList>
            <person name="Zhou G."/>
            <person name="Li M."/>
            <person name="Wang G."/>
        </authorList>
    </citation>
    <scope>NUCLEOTIDE SEQUENCE [LARGE SCALE GENOMIC DNA]</scope>
    <source>
        <strain evidence="2 3">3-3</strain>
    </source>
</reference>
<dbReference type="EMBL" id="JSVC01000033">
    <property type="protein sequence ID" value="KIC92647.1"/>
    <property type="molecule type" value="Genomic_DNA"/>
</dbReference>
<protein>
    <submittedName>
        <fullName evidence="2">Uncharacterized protein</fullName>
    </submittedName>
</protein>
<name>A0A0C1KY74_9BACT</name>
<dbReference type="STRING" id="1349421.OI18_21550"/>
<keyword evidence="3" id="KW-1185">Reference proteome</keyword>
<evidence type="ECO:0000313" key="2">
    <source>
        <dbReference type="EMBL" id="KIC92647.1"/>
    </source>
</evidence>
<dbReference type="Proteomes" id="UP000031408">
    <property type="component" value="Unassembled WGS sequence"/>
</dbReference>
<accession>A0A0C1KY74</accession>
<keyword evidence="1" id="KW-0175">Coiled coil</keyword>
<evidence type="ECO:0000256" key="1">
    <source>
        <dbReference type="SAM" id="Coils"/>
    </source>
</evidence>